<name>A0A0G4PCY5_PENC3</name>
<protein>
    <submittedName>
        <fullName evidence="1">Str. FM013</fullName>
    </submittedName>
</protein>
<keyword evidence="2" id="KW-1185">Reference proteome</keyword>
<sequence length="447" mass="49975">MPLKQAEFGQYERPFDTLELFYRGVAATGSPFQKEQYHISSVIQLKNVPSVTQLREVWKGLRHQHPQIAAISDETSSRLIYTVPSPETLEEWLQMTFVVHDNETRSAESLDAVLPQSSLFMLHYLPRSRELFFRTPHWRTDGTGMILLQHDFLTLLARGPQSTLEFDGSEVSRIPPSLDEAAGISLDITDEMKVATEAELAVIANGTAPSSIVQTLQNTTPGNSRRLSTFFPKELSGQLIAASKLRGLKVTAAVQSALILAVRPHLTPVDGRLICFNTYDLRDRVPAPWSGPQGATGLYHTGRPCSIDLATNKNYDTIATTLTSHYQRDLEPLFKFLPCYVQTIGSLLATPLELAIQAPGAAHPELSSLGVIDDRLPTVHAGPAATVEIEDWWLGVQIINRVLQTYLWTREGELHLTCHFNDAFYEREFVEGFLEEWKAKLVEELIA</sequence>
<evidence type="ECO:0000313" key="1">
    <source>
        <dbReference type="EMBL" id="CRL24109.1"/>
    </source>
</evidence>
<proteinExistence type="predicted"/>
<dbReference type="AlphaFoldDB" id="A0A0G4PCY5"/>
<gene>
    <name evidence="1" type="ORF">PCAMFM013_S011g000103</name>
</gene>
<dbReference type="EMBL" id="HG793144">
    <property type="protein sequence ID" value="CRL24109.1"/>
    <property type="molecule type" value="Genomic_DNA"/>
</dbReference>
<accession>A0A0G4PCY5</accession>
<dbReference type="InterPro" id="IPR023213">
    <property type="entry name" value="CAT-like_dom_sf"/>
</dbReference>
<reference evidence="1 2" key="1">
    <citation type="journal article" date="2014" name="Nat. Commun.">
        <title>Multiple recent horizontal transfers of a large genomic region in cheese making fungi.</title>
        <authorList>
            <person name="Cheeseman K."/>
            <person name="Ropars J."/>
            <person name="Renault P."/>
            <person name="Dupont J."/>
            <person name="Gouzy J."/>
            <person name="Branca A."/>
            <person name="Abraham A.L."/>
            <person name="Ceppi M."/>
            <person name="Conseiller E."/>
            <person name="Debuchy R."/>
            <person name="Malagnac F."/>
            <person name="Goarin A."/>
            <person name="Silar P."/>
            <person name="Lacoste S."/>
            <person name="Sallet E."/>
            <person name="Bensimon A."/>
            <person name="Giraud T."/>
            <person name="Brygoo Y."/>
        </authorList>
    </citation>
    <scope>NUCLEOTIDE SEQUENCE [LARGE SCALE GENOMIC DNA]</scope>
    <source>
        <strain evidence="2">FM 013</strain>
    </source>
</reference>
<dbReference type="Gene3D" id="3.30.559.30">
    <property type="entry name" value="Nonribosomal peptide synthetase, condensation domain"/>
    <property type="match status" value="1"/>
</dbReference>
<dbReference type="STRING" id="1429867.A0A0G4PCY5"/>
<dbReference type="Proteomes" id="UP000053732">
    <property type="component" value="Unassembled WGS sequence"/>
</dbReference>
<dbReference type="SUPFAM" id="SSF52777">
    <property type="entry name" value="CoA-dependent acyltransferases"/>
    <property type="match status" value="1"/>
</dbReference>
<organism evidence="1 2">
    <name type="scientific">Penicillium camemberti (strain FM 013)</name>
    <dbReference type="NCBI Taxonomy" id="1429867"/>
    <lineage>
        <taxon>Eukaryota</taxon>
        <taxon>Fungi</taxon>
        <taxon>Dikarya</taxon>
        <taxon>Ascomycota</taxon>
        <taxon>Pezizomycotina</taxon>
        <taxon>Eurotiomycetes</taxon>
        <taxon>Eurotiomycetidae</taxon>
        <taxon>Eurotiales</taxon>
        <taxon>Aspergillaceae</taxon>
        <taxon>Penicillium</taxon>
    </lineage>
</organism>
<dbReference type="Gene3D" id="3.30.559.10">
    <property type="entry name" value="Chloramphenicol acetyltransferase-like domain"/>
    <property type="match status" value="1"/>
</dbReference>
<dbReference type="PANTHER" id="PTHR42034:SF1">
    <property type="entry name" value="CONDENSATION DOMAIN-CONTAINING PROTEIN"/>
    <property type="match status" value="1"/>
</dbReference>
<evidence type="ECO:0000313" key="2">
    <source>
        <dbReference type="Proteomes" id="UP000053732"/>
    </source>
</evidence>
<dbReference type="PANTHER" id="PTHR42034">
    <property type="entry name" value="CHROMOSOME 7, WHOLE GENOME SHOTGUN SEQUENCE-RELATED"/>
    <property type="match status" value="1"/>
</dbReference>